<keyword evidence="7" id="KW-0653">Protein transport</keyword>
<dbReference type="SUPFAM" id="SSF74653">
    <property type="entry name" value="TolA/TonB C-terminal domain"/>
    <property type="match status" value="1"/>
</dbReference>
<dbReference type="NCBIfam" id="TIGR01352">
    <property type="entry name" value="tonB_Cterm"/>
    <property type="match status" value="1"/>
</dbReference>
<evidence type="ECO:0000256" key="8">
    <source>
        <dbReference type="ARBA" id="ARBA00022989"/>
    </source>
</evidence>
<reference evidence="11 12" key="1">
    <citation type="submission" date="2022-02" db="EMBL/GenBank/DDBJ databases">
        <title>Mesosutterella porci, a novel member of the family Sutterellaceae from pig feces.</title>
        <authorList>
            <person name="Wylensek D."/>
            <person name="Clavel T."/>
        </authorList>
    </citation>
    <scope>NUCLEOTIDE SEQUENCE [LARGE SCALE GENOMIC DNA]</scope>
    <source>
        <strain evidence="12">oilRF-744-wt-GAM-9</strain>
    </source>
</reference>
<comment type="similarity">
    <text evidence="2">Belongs to the TonB family.</text>
</comment>
<dbReference type="Proteomes" id="UP001297600">
    <property type="component" value="Unassembled WGS sequence"/>
</dbReference>
<comment type="subcellular location">
    <subcellularLocation>
        <location evidence="1">Cell inner membrane</location>
        <topology evidence="1">Single-pass membrane protein</topology>
        <orientation evidence="1">Periplasmic side</orientation>
    </subcellularLocation>
</comment>
<evidence type="ECO:0000256" key="2">
    <source>
        <dbReference type="ARBA" id="ARBA00006555"/>
    </source>
</evidence>
<name>A0ABS9MNC0_9BURK</name>
<evidence type="ECO:0000256" key="3">
    <source>
        <dbReference type="ARBA" id="ARBA00022448"/>
    </source>
</evidence>
<dbReference type="EMBL" id="JAKNCT010000001">
    <property type="protein sequence ID" value="MCG5030119.1"/>
    <property type="molecule type" value="Genomic_DNA"/>
</dbReference>
<evidence type="ECO:0000256" key="7">
    <source>
        <dbReference type="ARBA" id="ARBA00022927"/>
    </source>
</evidence>
<organism evidence="11 12">
    <name type="scientific">Mesosutterella porci</name>
    <dbReference type="NCBI Taxonomy" id="2915351"/>
    <lineage>
        <taxon>Bacteria</taxon>
        <taxon>Pseudomonadati</taxon>
        <taxon>Pseudomonadota</taxon>
        <taxon>Betaproteobacteria</taxon>
        <taxon>Burkholderiales</taxon>
        <taxon>Sutterellaceae</taxon>
        <taxon>Mesosutterella</taxon>
    </lineage>
</organism>
<evidence type="ECO:0000313" key="12">
    <source>
        <dbReference type="Proteomes" id="UP001297600"/>
    </source>
</evidence>
<evidence type="ECO:0000256" key="5">
    <source>
        <dbReference type="ARBA" id="ARBA00022519"/>
    </source>
</evidence>
<keyword evidence="6" id="KW-0812">Transmembrane</keyword>
<dbReference type="PANTHER" id="PTHR33446:SF2">
    <property type="entry name" value="PROTEIN TONB"/>
    <property type="match status" value="1"/>
</dbReference>
<evidence type="ECO:0000313" key="11">
    <source>
        <dbReference type="EMBL" id="MCG5030119.1"/>
    </source>
</evidence>
<feature type="domain" description="TonB C-terminal" evidence="10">
    <location>
        <begin position="1"/>
        <end position="80"/>
    </location>
</feature>
<proteinExistence type="inferred from homology"/>
<evidence type="ECO:0000259" key="10">
    <source>
        <dbReference type="PROSITE" id="PS52015"/>
    </source>
</evidence>
<keyword evidence="8" id="KW-1133">Transmembrane helix</keyword>
<dbReference type="InterPro" id="IPR037682">
    <property type="entry name" value="TonB_C"/>
</dbReference>
<dbReference type="RefSeq" id="WP_237977810.1">
    <property type="nucleotide sequence ID" value="NZ_JAKNCT010000001.1"/>
</dbReference>
<keyword evidence="3" id="KW-0813">Transport</keyword>
<dbReference type="InterPro" id="IPR051045">
    <property type="entry name" value="TonB-dependent_transducer"/>
</dbReference>
<dbReference type="Gene3D" id="3.30.1150.10">
    <property type="match status" value="1"/>
</dbReference>
<evidence type="ECO:0000256" key="1">
    <source>
        <dbReference type="ARBA" id="ARBA00004383"/>
    </source>
</evidence>
<comment type="caution">
    <text evidence="11">The sequence shown here is derived from an EMBL/GenBank/DDBJ whole genome shotgun (WGS) entry which is preliminary data.</text>
</comment>
<keyword evidence="9" id="KW-0472">Membrane</keyword>
<keyword evidence="5" id="KW-0997">Cell inner membrane</keyword>
<protein>
    <submittedName>
        <fullName evidence="11">Energy transducer TonB</fullName>
    </submittedName>
</protein>
<dbReference type="PANTHER" id="PTHR33446">
    <property type="entry name" value="PROTEIN TONB-RELATED"/>
    <property type="match status" value="1"/>
</dbReference>
<evidence type="ECO:0000256" key="9">
    <source>
        <dbReference type="ARBA" id="ARBA00023136"/>
    </source>
</evidence>
<keyword evidence="12" id="KW-1185">Reference proteome</keyword>
<dbReference type="Pfam" id="PF03544">
    <property type="entry name" value="TonB_C"/>
    <property type="match status" value="1"/>
</dbReference>
<sequence>MRSSLRYPPRAAENGWQGVALMEFSVSADGRIQSLRVYESSGRAILDRAAQSAVEKAASQWGAPRRPVKIRVPVRFSLKR</sequence>
<gene>
    <name evidence="11" type="ORF">MAF45_01440</name>
</gene>
<evidence type="ECO:0000256" key="4">
    <source>
        <dbReference type="ARBA" id="ARBA00022475"/>
    </source>
</evidence>
<keyword evidence="4" id="KW-1003">Cell membrane</keyword>
<accession>A0ABS9MNC0</accession>
<dbReference type="InterPro" id="IPR006260">
    <property type="entry name" value="TonB/TolA_C"/>
</dbReference>
<evidence type="ECO:0000256" key="6">
    <source>
        <dbReference type="ARBA" id="ARBA00022692"/>
    </source>
</evidence>
<dbReference type="PROSITE" id="PS52015">
    <property type="entry name" value="TONB_CTD"/>
    <property type="match status" value="1"/>
</dbReference>